<organism evidence="11 12">
    <name type="scientific">Clostridium homopropionicum DSM 5847</name>
    <dbReference type="NCBI Taxonomy" id="1121318"/>
    <lineage>
        <taxon>Bacteria</taxon>
        <taxon>Bacillati</taxon>
        <taxon>Bacillota</taxon>
        <taxon>Clostridia</taxon>
        <taxon>Eubacteriales</taxon>
        <taxon>Clostridiaceae</taxon>
        <taxon>Clostridium</taxon>
    </lineage>
</organism>
<evidence type="ECO:0000256" key="5">
    <source>
        <dbReference type="ARBA" id="ARBA00022723"/>
    </source>
</evidence>
<keyword evidence="11" id="KW-0560">Oxidoreductase</keyword>
<dbReference type="CDD" id="cd01335">
    <property type="entry name" value="Radical_SAM"/>
    <property type="match status" value="1"/>
</dbReference>
<dbReference type="PANTHER" id="PTHR13932">
    <property type="entry name" value="COPROPORPHYRINIGEN III OXIDASE"/>
    <property type="match status" value="1"/>
</dbReference>
<dbReference type="PROSITE" id="PS51918">
    <property type="entry name" value="RADICAL_SAM"/>
    <property type="match status" value="1"/>
</dbReference>
<gene>
    <name evidence="11" type="primary">hemN_1</name>
    <name evidence="11" type="ORF">CLHOM_03770</name>
</gene>
<keyword evidence="7 9" id="KW-0411">Iron-sulfur</keyword>
<proteinExistence type="inferred from homology"/>
<evidence type="ECO:0000313" key="12">
    <source>
        <dbReference type="Proteomes" id="UP000037043"/>
    </source>
</evidence>
<dbReference type="PATRIC" id="fig|1121318.3.peg.382"/>
<keyword evidence="12" id="KW-1185">Reference proteome</keyword>
<dbReference type="SMART" id="SM00729">
    <property type="entry name" value="Elp3"/>
    <property type="match status" value="1"/>
</dbReference>
<dbReference type="Pfam" id="PF04055">
    <property type="entry name" value="Radical_SAM"/>
    <property type="match status" value="1"/>
</dbReference>
<dbReference type="SFLD" id="SFLDF00562">
    <property type="entry name" value="HemN-like__clustered_with_heat"/>
    <property type="match status" value="1"/>
</dbReference>
<dbReference type="SFLD" id="SFLDG01082">
    <property type="entry name" value="B12-binding_domain_containing"/>
    <property type="match status" value="1"/>
</dbReference>
<dbReference type="STRING" id="36844.SAMN04488501_107123"/>
<keyword evidence="9" id="KW-0963">Cytoplasm</keyword>
<keyword evidence="6 9" id="KW-0408">Iron</keyword>
<reference evidence="12" key="1">
    <citation type="submission" date="2015-08" db="EMBL/GenBank/DDBJ databases">
        <title>Genome sequence of the strict anaerobe Clostridium homopropionicum LuHBu1 (DSM 5847T).</title>
        <authorList>
            <person name="Poehlein A."/>
            <person name="Beck M."/>
            <person name="Schiel-Bengelsdorf B."/>
            <person name="Bengelsdorf F.R."/>
            <person name="Daniel R."/>
            <person name="Duerre P."/>
        </authorList>
    </citation>
    <scope>NUCLEOTIDE SEQUENCE [LARGE SCALE GENOMIC DNA]</scope>
    <source>
        <strain evidence="12">DSM 5847</strain>
    </source>
</reference>
<keyword evidence="4 9" id="KW-0949">S-adenosyl-L-methionine</keyword>
<evidence type="ECO:0000256" key="8">
    <source>
        <dbReference type="ARBA" id="ARBA00023186"/>
    </source>
</evidence>
<dbReference type="SFLD" id="SFLDS00029">
    <property type="entry name" value="Radical_SAM"/>
    <property type="match status" value="1"/>
</dbReference>
<evidence type="ECO:0000256" key="7">
    <source>
        <dbReference type="ARBA" id="ARBA00023014"/>
    </source>
</evidence>
<comment type="function">
    <text evidence="9">Probably acts as a heme chaperone, transferring heme to an unknown acceptor. Binds one molecule of heme per monomer, possibly covalently. Binds 1 [4Fe-4S] cluster. The cluster is coordinated with 3 cysteines and an exchangeable S-adenosyl-L-methionine.</text>
</comment>
<feature type="domain" description="Radical SAM core" evidence="10">
    <location>
        <begin position="1"/>
        <end position="227"/>
    </location>
</feature>
<dbReference type="InterPro" id="IPR010723">
    <property type="entry name" value="HemN_C"/>
</dbReference>
<dbReference type="GO" id="GO:0051539">
    <property type="term" value="F:4 iron, 4 sulfur cluster binding"/>
    <property type="evidence" value="ECO:0007669"/>
    <property type="project" value="UniProtKB-UniRule"/>
</dbReference>
<comment type="subcellular location">
    <subcellularLocation>
        <location evidence="9">Cytoplasm</location>
    </subcellularLocation>
</comment>
<dbReference type="GO" id="GO:0005737">
    <property type="term" value="C:cytoplasm"/>
    <property type="evidence" value="ECO:0007669"/>
    <property type="project" value="UniProtKB-SubCell"/>
</dbReference>
<dbReference type="PANTHER" id="PTHR13932:SF5">
    <property type="entry name" value="RADICAL S-ADENOSYL METHIONINE DOMAIN-CONTAINING PROTEIN 1, MITOCHONDRIAL"/>
    <property type="match status" value="1"/>
</dbReference>
<comment type="similarity">
    <text evidence="1">Belongs to the anaerobic coproporphyrinogen-III oxidase family. HemW subfamily.</text>
</comment>
<dbReference type="SUPFAM" id="SSF102114">
    <property type="entry name" value="Radical SAM enzymes"/>
    <property type="match status" value="1"/>
</dbReference>
<keyword evidence="5 9" id="KW-0479">Metal-binding</keyword>
<name>A0A0L6ZE79_9CLOT</name>
<dbReference type="InterPro" id="IPR058240">
    <property type="entry name" value="rSAM_sf"/>
</dbReference>
<dbReference type="GO" id="GO:0046872">
    <property type="term" value="F:metal ion binding"/>
    <property type="evidence" value="ECO:0007669"/>
    <property type="project" value="UniProtKB-UniRule"/>
</dbReference>
<evidence type="ECO:0000256" key="4">
    <source>
        <dbReference type="ARBA" id="ARBA00022691"/>
    </source>
</evidence>
<dbReference type="Pfam" id="PF06969">
    <property type="entry name" value="HemN_C"/>
    <property type="match status" value="1"/>
</dbReference>
<dbReference type="EMBL" id="LHUR01000010">
    <property type="protein sequence ID" value="KOA21247.1"/>
    <property type="molecule type" value="Genomic_DNA"/>
</dbReference>
<protein>
    <recommendedName>
        <fullName evidence="2 9">Heme chaperone HemW</fullName>
    </recommendedName>
</protein>
<evidence type="ECO:0000256" key="6">
    <source>
        <dbReference type="ARBA" id="ARBA00023004"/>
    </source>
</evidence>
<evidence type="ECO:0000256" key="9">
    <source>
        <dbReference type="RuleBase" id="RU364116"/>
    </source>
</evidence>
<dbReference type="InterPro" id="IPR013785">
    <property type="entry name" value="Aldolase_TIM"/>
</dbReference>
<dbReference type="InterPro" id="IPR007197">
    <property type="entry name" value="rSAM"/>
</dbReference>
<evidence type="ECO:0000259" key="10">
    <source>
        <dbReference type="PROSITE" id="PS51918"/>
    </source>
</evidence>
<accession>A0A0L6ZE79</accession>
<dbReference type="InterPro" id="IPR004559">
    <property type="entry name" value="HemW-like"/>
</dbReference>
<keyword evidence="9" id="KW-0004">4Fe-4S</keyword>
<evidence type="ECO:0000256" key="2">
    <source>
        <dbReference type="ARBA" id="ARBA00017228"/>
    </source>
</evidence>
<dbReference type="GO" id="GO:0006779">
    <property type="term" value="P:porphyrin-containing compound biosynthetic process"/>
    <property type="evidence" value="ECO:0007669"/>
    <property type="project" value="InterPro"/>
</dbReference>
<dbReference type="Gene3D" id="3.20.20.70">
    <property type="entry name" value="Aldolase class I"/>
    <property type="match status" value="1"/>
</dbReference>
<dbReference type="SFLD" id="SFLDG01065">
    <property type="entry name" value="anaerobic_coproporphyrinogen-I"/>
    <property type="match status" value="1"/>
</dbReference>
<dbReference type="InterPro" id="IPR006638">
    <property type="entry name" value="Elp3/MiaA/NifB-like_rSAM"/>
</dbReference>
<evidence type="ECO:0000256" key="1">
    <source>
        <dbReference type="ARBA" id="ARBA00006100"/>
    </source>
</evidence>
<dbReference type="SFLD" id="SFLDF00288">
    <property type="entry name" value="HemN-like__clustered_with_nucl"/>
    <property type="match status" value="1"/>
</dbReference>
<dbReference type="RefSeq" id="WP_052219977.1">
    <property type="nucleotide sequence ID" value="NZ_LHUR01000010.1"/>
</dbReference>
<keyword evidence="3 9" id="KW-0349">Heme</keyword>
<dbReference type="Proteomes" id="UP000037043">
    <property type="component" value="Unassembled WGS sequence"/>
</dbReference>
<dbReference type="GO" id="GO:0004109">
    <property type="term" value="F:coproporphyrinogen oxidase activity"/>
    <property type="evidence" value="ECO:0007669"/>
    <property type="project" value="InterPro"/>
</dbReference>
<dbReference type="AlphaFoldDB" id="A0A0L6ZE79"/>
<evidence type="ECO:0000256" key="3">
    <source>
        <dbReference type="ARBA" id="ARBA00022617"/>
    </source>
</evidence>
<comment type="caution">
    <text evidence="11">The sequence shown here is derived from an EMBL/GenBank/DDBJ whole genome shotgun (WGS) entry which is preliminary data.</text>
</comment>
<evidence type="ECO:0000313" key="11">
    <source>
        <dbReference type="EMBL" id="KOA21247.1"/>
    </source>
</evidence>
<dbReference type="NCBIfam" id="TIGR00539">
    <property type="entry name" value="hemN_rel"/>
    <property type="match status" value="1"/>
</dbReference>
<sequence length="376" mass="43873">MKRDISLYIHIPFCKQKCLYCDFPSYGCKENLMLSYAKALSKEIDSLRDMNMKTIFIGGGTPTYLSLEAWNIIKKSIDCLKKDKETEFTVECNPGTIDKDKLSLFKSMGVNRLSIGLQAVQDEHLKQLGRIHSYKEFLDTFTLVRDFGFNNVNIDLIFGIPNQSLEQWKETLKEVTCLSPEHISCYSLIIEEGTAFYELEKLDKIILPSEDIEREMYWYTLEYLNKKGYGQYEISNFAKSNFQCRHNMVYWNLQEYIGCGSAAHSYYEGYRYSNHNKIEDYIRLINKNGDAIIDRSKNTVQADMEEFIFMGLRKIQGILLEEFSGRFHMSIYKIYGDIIEKYKNNGLLIEKEGYLALSQKGIEISNVIMSDFIQDR</sequence>
<dbReference type="InterPro" id="IPR034505">
    <property type="entry name" value="Coproporphyrinogen-III_oxidase"/>
</dbReference>
<keyword evidence="8 9" id="KW-0143">Chaperone</keyword>